<dbReference type="PANTHER" id="PTHR12526:SF638">
    <property type="entry name" value="SPORE COAT PROTEIN SA"/>
    <property type="match status" value="1"/>
</dbReference>
<dbReference type="GO" id="GO:1901135">
    <property type="term" value="P:carbohydrate derivative metabolic process"/>
    <property type="evidence" value="ECO:0007669"/>
    <property type="project" value="UniProtKB-ARBA"/>
</dbReference>
<dbReference type="Pfam" id="PF13439">
    <property type="entry name" value="Glyco_transf_4"/>
    <property type="match status" value="1"/>
</dbReference>
<dbReference type="InterPro" id="IPR001296">
    <property type="entry name" value="Glyco_trans_1"/>
</dbReference>
<accession>A0A091BBP7</accession>
<comment type="caution">
    <text evidence="3">The sequence shown here is derived from an EMBL/GenBank/DDBJ whole genome shotgun (WGS) entry which is preliminary data.</text>
</comment>
<gene>
    <name evidence="3" type="ORF">P873_12025</name>
</gene>
<dbReference type="PANTHER" id="PTHR12526">
    <property type="entry name" value="GLYCOSYLTRANSFERASE"/>
    <property type="match status" value="1"/>
</dbReference>
<organism evidence="3 4">
    <name type="scientific">Arenimonas composti TR7-09 = DSM 18010</name>
    <dbReference type="NCBI Taxonomy" id="1121013"/>
    <lineage>
        <taxon>Bacteria</taxon>
        <taxon>Pseudomonadati</taxon>
        <taxon>Pseudomonadota</taxon>
        <taxon>Gammaproteobacteria</taxon>
        <taxon>Lysobacterales</taxon>
        <taxon>Lysobacteraceae</taxon>
        <taxon>Arenimonas</taxon>
    </lineage>
</organism>
<dbReference type="eggNOG" id="COG0438">
    <property type="taxonomic scope" value="Bacteria"/>
</dbReference>
<dbReference type="Pfam" id="PF00534">
    <property type="entry name" value="Glycos_transf_1"/>
    <property type="match status" value="1"/>
</dbReference>
<proteinExistence type="predicted"/>
<dbReference type="STRING" id="1121013.GCA_000426365_02426"/>
<dbReference type="AlphaFoldDB" id="A0A091BBP7"/>
<evidence type="ECO:0000259" key="2">
    <source>
        <dbReference type="Pfam" id="PF13439"/>
    </source>
</evidence>
<evidence type="ECO:0008006" key="5">
    <source>
        <dbReference type="Google" id="ProtNLM"/>
    </source>
</evidence>
<sequence>MRPLTVVQLLPALDSGGVERSTLEIAAALVAAGHRSVVVAAGGRLAPALTVAGSEHIELDIGRKSPLAAWRAVRALRELLRSAKPDIVHARSRLPAWIARVALRGVTPRPAFVTTVHGLNSPGRYSGVMASGDAVICVSDTVRDHVRRQWPGTDPSRLVVIPRGVDPAAWPRGFAPSPDWRRDLAARFPALAEGRLLLLPGRGTRLKGHAHALRLLATLRADGIDARLWLPGVVQAGREAYLGELQALAASLGIADVVVFDAARDDLRAAYATADLVLQLSDQPEAFGRTVIEALAIGRPVLGWDHGGVGESLRAAWPQGAVGVGDHAALAARARALLAAPPPPPVTIPWTLAAMQAATLELYDRLAAR</sequence>
<keyword evidence="4" id="KW-1185">Reference proteome</keyword>
<dbReference type="OrthoDB" id="8523124at2"/>
<dbReference type="EMBL" id="AWXU01000040">
    <property type="protein sequence ID" value="KFN49176.1"/>
    <property type="molecule type" value="Genomic_DNA"/>
</dbReference>
<feature type="domain" description="Glycosyltransferase subfamily 4-like N-terminal" evidence="2">
    <location>
        <begin position="16"/>
        <end position="168"/>
    </location>
</feature>
<reference evidence="3 4" key="1">
    <citation type="submission" date="2013-09" db="EMBL/GenBank/DDBJ databases">
        <title>Genome sequencing of Arenimonas composti.</title>
        <authorList>
            <person name="Chen F."/>
            <person name="Wang G."/>
        </authorList>
    </citation>
    <scope>NUCLEOTIDE SEQUENCE [LARGE SCALE GENOMIC DNA]</scope>
    <source>
        <strain evidence="3 4">TR7-09</strain>
    </source>
</reference>
<evidence type="ECO:0000313" key="4">
    <source>
        <dbReference type="Proteomes" id="UP000029391"/>
    </source>
</evidence>
<evidence type="ECO:0000259" key="1">
    <source>
        <dbReference type="Pfam" id="PF00534"/>
    </source>
</evidence>
<protein>
    <recommendedName>
        <fullName evidence="5">Glycosyltransferase subfamily 4-like N-terminal domain-containing protein</fullName>
    </recommendedName>
</protein>
<dbReference type="SUPFAM" id="SSF53756">
    <property type="entry name" value="UDP-Glycosyltransferase/glycogen phosphorylase"/>
    <property type="match status" value="1"/>
</dbReference>
<dbReference type="InterPro" id="IPR028098">
    <property type="entry name" value="Glyco_trans_4-like_N"/>
</dbReference>
<name>A0A091BBP7_9GAMM</name>
<dbReference type="Proteomes" id="UP000029391">
    <property type="component" value="Unassembled WGS sequence"/>
</dbReference>
<evidence type="ECO:0000313" key="3">
    <source>
        <dbReference type="EMBL" id="KFN49176.1"/>
    </source>
</evidence>
<dbReference type="Gene3D" id="3.40.50.2000">
    <property type="entry name" value="Glycogen Phosphorylase B"/>
    <property type="match status" value="2"/>
</dbReference>
<feature type="domain" description="Glycosyl transferase family 1" evidence="1">
    <location>
        <begin position="193"/>
        <end position="340"/>
    </location>
</feature>
<dbReference type="RefSeq" id="WP_026817366.1">
    <property type="nucleotide sequence ID" value="NZ_AUFF01000008.1"/>
</dbReference>
<dbReference type="GO" id="GO:0016757">
    <property type="term" value="F:glycosyltransferase activity"/>
    <property type="evidence" value="ECO:0007669"/>
    <property type="project" value="InterPro"/>
</dbReference>